<comment type="caution">
    <text evidence="2">The sequence shown here is derived from an EMBL/GenBank/DDBJ whole genome shotgun (WGS) entry which is preliminary data.</text>
</comment>
<dbReference type="PANTHER" id="PTHR18964:SF149">
    <property type="entry name" value="BIFUNCTIONAL UDP-N-ACETYLGLUCOSAMINE 2-EPIMERASE_N-ACETYLMANNOSAMINE KINASE"/>
    <property type="match status" value="1"/>
</dbReference>
<evidence type="ECO:0000313" key="3">
    <source>
        <dbReference type="Proteomes" id="UP000017081"/>
    </source>
</evidence>
<dbReference type="Pfam" id="PF00480">
    <property type="entry name" value="ROK"/>
    <property type="match status" value="1"/>
</dbReference>
<gene>
    <name evidence="2" type="ORF">HMPREF0202_00814</name>
</gene>
<dbReference type="HOGENOM" id="CLU_036604_13_5_0"/>
<protein>
    <recommendedName>
        <fullName evidence="4">ROK family protein</fullName>
    </recommendedName>
</protein>
<dbReference type="eggNOG" id="COG1940">
    <property type="taxonomic scope" value="Bacteria"/>
</dbReference>
<dbReference type="Gene3D" id="3.30.420.40">
    <property type="match status" value="2"/>
</dbReference>
<dbReference type="STRING" id="1319815.HMPREF0202_00814"/>
<evidence type="ECO:0000313" key="2">
    <source>
        <dbReference type="EMBL" id="ERT69305.1"/>
    </source>
</evidence>
<dbReference type="SUPFAM" id="SSF53067">
    <property type="entry name" value="Actin-like ATPase domain"/>
    <property type="match status" value="1"/>
</dbReference>
<dbReference type="EMBL" id="AXZF01000029">
    <property type="protein sequence ID" value="ERT69305.1"/>
    <property type="molecule type" value="Genomic_DNA"/>
</dbReference>
<evidence type="ECO:0000256" key="1">
    <source>
        <dbReference type="ARBA" id="ARBA00006479"/>
    </source>
</evidence>
<dbReference type="AlphaFoldDB" id="U7VCQ0"/>
<organism evidence="2 3">
    <name type="scientific">Cetobacterium somerae ATCC BAA-474</name>
    <dbReference type="NCBI Taxonomy" id="1319815"/>
    <lineage>
        <taxon>Bacteria</taxon>
        <taxon>Fusobacteriati</taxon>
        <taxon>Fusobacteriota</taxon>
        <taxon>Fusobacteriia</taxon>
        <taxon>Fusobacteriales</taxon>
        <taxon>Fusobacteriaceae</taxon>
        <taxon>Cetobacterium</taxon>
    </lineage>
</organism>
<dbReference type="InterPro" id="IPR036388">
    <property type="entry name" value="WH-like_DNA-bd_sf"/>
</dbReference>
<reference evidence="2 3" key="1">
    <citation type="submission" date="2013-08" db="EMBL/GenBank/DDBJ databases">
        <authorList>
            <person name="Weinstock G."/>
            <person name="Sodergren E."/>
            <person name="Wylie T."/>
            <person name="Fulton L."/>
            <person name="Fulton R."/>
            <person name="Fronick C."/>
            <person name="O'Laughlin M."/>
            <person name="Godfrey J."/>
            <person name="Miner T."/>
            <person name="Herter B."/>
            <person name="Appelbaum E."/>
            <person name="Cordes M."/>
            <person name="Lek S."/>
            <person name="Wollam A."/>
            <person name="Pepin K.H."/>
            <person name="Palsikar V.B."/>
            <person name="Mitreva M."/>
            <person name="Wilson R.K."/>
        </authorList>
    </citation>
    <scope>NUCLEOTIDE SEQUENCE [LARGE SCALE GENOMIC DNA]</scope>
    <source>
        <strain evidence="2 3">ATCC BAA-474</strain>
    </source>
</reference>
<keyword evidence="3" id="KW-1185">Reference proteome</keyword>
<dbReference type="Pfam" id="PF13412">
    <property type="entry name" value="HTH_24"/>
    <property type="match status" value="1"/>
</dbReference>
<name>U7VCQ0_9FUSO</name>
<dbReference type="SUPFAM" id="SSF46785">
    <property type="entry name" value="Winged helix' DNA-binding domain"/>
    <property type="match status" value="1"/>
</dbReference>
<sequence>MDFTQSQLRILEMIKNKNKISRKRIAEELELTPAAITKSIEPLLQCGIVLEVSQRESTGGRRAIDLSLNKYWVGKILGISLTPTSLVISVGNVAGEIVKTKSYKISEDKELIDYLETIIEKELEEEKGIKVISMAITGLINSEKGVIIFSPHYKRKKIDIRDRIEKRFNLPTLIENDVRAMALTEKYFGGAQDSENYVVLNVSEGIGSSIFVNGNLLSGHGFISGEIGHVVMDRSSLRRCSCGKRGCLEAEASNKAIINRLVSMIKLNNYSSLKEKLNTKGTIGILDVLQGVKERDFLSTKVSTEAMVIIAHSIDMIISLINPEKIILVGELFKENLLLNTLKLELQKVTLEEQKYDLIVSNMLDEMHTYNPISVVRHNLFKKNMWRDEV</sequence>
<proteinExistence type="inferred from homology"/>
<accession>U7VCQ0</accession>
<dbReference type="InterPro" id="IPR000600">
    <property type="entry name" value="ROK"/>
</dbReference>
<dbReference type="Proteomes" id="UP000017081">
    <property type="component" value="Unassembled WGS sequence"/>
</dbReference>
<dbReference type="PANTHER" id="PTHR18964">
    <property type="entry name" value="ROK (REPRESSOR, ORF, KINASE) FAMILY"/>
    <property type="match status" value="1"/>
</dbReference>
<dbReference type="InterPro" id="IPR036390">
    <property type="entry name" value="WH_DNA-bd_sf"/>
</dbReference>
<comment type="similarity">
    <text evidence="1">Belongs to the ROK (NagC/XylR) family.</text>
</comment>
<dbReference type="InterPro" id="IPR043129">
    <property type="entry name" value="ATPase_NBD"/>
</dbReference>
<evidence type="ECO:0008006" key="4">
    <source>
        <dbReference type="Google" id="ProtNLM"/>
    </source>
</evidence>
<dbReference type="RefSeq" id="WP_023050359.1">
    <property type="nucleotide sequence ID" value="NZ_CP173062.2"/>
</dbReference>
<dbReference type="Gene3D" id="1.10.10.10">
    <property type="entry name" value="Winged helix-like DNA-binding domain superfamily/Winged helix DNA-binding domain"/>
    <property type="match status" value="1"/>
</dbReference>